<dbReference type="Pfam" id="PF13723">
    <property type="entry name" value="Ketoacyl-synt_2"/>
    <property type="match status" value="1"/>
</dbReference>
<sequence length="230" mass="24878">MKITSNMKLSIGCDAWHLSNDQGLQAIAAGSSAFPELAKVPAGMKRRASALSKNVVASGLSLLQQDDCEFIVFASQSGEIQRTLKLLFQLADEEELSPMAFAQSVVSTAPGLLTIAANKAIPFTTISAAENTFEAALLESLVTLASGRYNNLILMVADEALPPIYHAHSQRSREDNLIVLRLWTQGPWQINVGPNAGNNPFELEAFLKALQTPSSFNSSLFGSELTWRLN</sequence>
<dbReference type="EMBL" id="BSPO01000002">
    <property type="protein sequence ID" value="GLS83176.1"/>
    <property type="molecule type" value="Genomic_DNA"/>
</dbReference>
<organism evidence="2 3">
    <name type="scientific">Paraferrimonas haliotis</name>
    <dbReference type="NCBI Taxonomy" id="2013866"/>
    <lineage>
        <taxon>Bacteria</taxon>
        <taxon>Pseudomonadati</taxon>
        <taxon>Pseudomonadota</taxon>
        <taxon>Gammaproteobacteria</taxon>
        <taxon>Alteromonadales</taxon>
        <taxon>Ferrimonadaceae</taxon>
        <taxon>Paraferrimonas</taxon>
    </lineage>
</organism>
<feature type="domain" description="Beta-ketoacyl synthase-like N-terminal" evidence="1">
    <location>
        <begin position="28"/>
        <end position="175"/>
    </location>
</feature>
<reference evidence="2 3" key="1">
    <citation type="journal article" date="2014" name="Int. J. Syst. Evol. Microbiol.">
        <title>Complete genome sequence of Corynebacterium casei LMG S-19264T (=DSM 44701T), isolated from a smear-ripened cheese.</title>
        <authorList>
            <consortium name="US DOE Joint Genome Institute (JGI-PGF)"/>
            <person name="Walter F."/>
            <person name="Albersmeier A."/>
            <person name="Kalinowski J."/>
            <person name="Ruckert C."/>
        </authorList>
    </citation>
    <scope>NUCLEOTIDE SEQUENCE [LARGE SCALE GENOMIC DNA]</scope>
    <source>
        <strain evidence="2 3">NBRC 112785</strain>
    </source>
</reference>
<comment type="caution">
    <text evidence="2">The sequence shown here is derived from an EMBL/GenBank/DDBJ whole genome shotgun (WGS) entry which is preliminary data.</text>
</comment>
<keyword evidence="3" id="KW-1185">Reference proteome</keyword>
<dbReference type="InterPro" id="IPR014030">
    <property type="entry name" value="Ketoacyl_synth_N"/>
</dbReference>
<evidence type="ECO:0000313" key="3">
    <source>
        <dbReference type="Proteomes" id="UP001157439"/>
    </source>
</evidence>
<evidence type="ECO:0000259" key="1">
    <source>
        <dbReference type="Pfam" id="PF13723"/>
    </source>
</evidence>
<protein>
    <recommendedName>
        <fullName evidence="1">Beta-ketoacyl synthase-like N-terminal domain-containing protein</fullName>
    </recommendedName>
</protein>
<gene>
    <name evidence="2" type="ORF">GCM10007894_11530</name>
</gene>
<dbReference type="Proteomes" id="UP001157439">
    <property type="component" value="Unassembled WGS sequence"/>
</dbReference>
<proteinExistence type="predicted"/>
<evidence type="ECO:0000313" key="2">
    <source>
        <dbReference type="EMBL" id="GLS83176.1"/>
    </source>
</evidence>
<dbReference type="AlphaFoldDB" id="A0AA37TRP5"/>
<name>A0AA37TRP5_9GAMM</name>
<dbReference type="RefSeq" id="WP_158220671.1">
    <property type="nucleotide sequence ID" value="NZ_BSPO01000002.1"/>
</dbReference>
<accession>A0AA37TRP5</accession>